<proteinExistence type="predicted"/>
<keyword evidence="3" id="KW-1185">Reference proteome</keyword>
<reference evidence="2 3" key="1">
    <citation type="submission" date="2017-11" db="EMBL/GenBank/DDBJ databases">
        <title>De-novo sequencing of pomegranate (Punica granatum L.) genome.</title>
        <authorList>
            <person name="Akparov Z."/>
            <person name="Amiraslanov A."/>
            <person name="Hajiyeva S."/>
            <person name="Abbasov M."/>
            <person name="Kaur K."/>
            <person name="Hamwieh A."/>
            <person name="Solovyev V."/>
            <person name="Salamov A."/>
            <person name="Braich B."/>
            <person name="Kosarev P."/>
            <person name="Mahmoud A."/>
            <person name="Hajiyev E."/>
            <person name="Babayeva S."/>
            <person name="Izzatullayeva V."/>
            <person name="Mammadov A."/>
            <person name="Mammadov A."/>
            <person name="Sharifova S."/>
            <person name="Ojaghi J."/>
            <person name="Eynullazada K."/>
            <person name="Bayramov B."/>
            <person name="Abdulazimova A."/>
            <person name="Shahmuradov I."/>
        </authorList>
    </citation>
    <scope>NUCLEOTIDE SEQUENCE [LARGE SCALE GENOMIC DNA]</scope>
    <source>
        <strain evidence="3">cv. AG2017</strain>
        <tissue evidence="2">Leaf</tissue>
    </source>
</reference>
<dbReference type="AlphaFoldDB" id="A0A2I0IR23"/>
<comment type="caution">
    <text evidence="2">The sequence shown here is derived from an EMBL/GenBank/DDBJ whole genome shotgun (WGS) entry which is preliminary data.</text>
</comment>
<evidence type="ECO:0000313" key="2">
    <source>
        <dbReference type="EMBL" id="PKI46438.1"/>
    </source>
</evidence>
<dbReference type="Proteomes" id="UP000233551">
    <property type="component" value="Unassembled WGS sequence"/>
</dbReference>
<feature type="region of interest" description="Disordered" evidence="1">
    <location>
        <begin position="1"/>
        <end position="20"/>
    </location>
</feature>
<feature type="region of interest" description="Disordered" evidence="1">
    <location>
        <begin position="39"/>
        <end position="83"/>
    </location>
</feature>
<dbReference type="EMBL" id="PGOL01002613">
    <property type="protein sequence ID" value="PKI46438.1"/>
    <property type="molecule type" value="Genomic_DNA"/>
</dbReference>
<evidence type="ECO:0000256" key="1">
    <source>
        <dbReference type="SAM" id="MobiDB-lite"/>
    </source>
</evidence>
<gene>
    <name evidence="2" type="ORF">CRG98_033136</name>
</gene>
<feature type="non-terminal residue" evidence="2">
    <location>
        <position position="1"/>
    </location>
</feature>
<organism evidence="2 3">
    <name type="scientific">Punica granatum</name>
    <name type="common">Pomegranate</name>
    <dbReference type="NCBI Taxonomy" id="22663"/>
    <lineage>
        <taxon>Eukaryota</taxon>
        <taxon>Viridiplantae</taxon>
        <taxon>Streptophyta</taxon>
        <taxon>Embryophyta</taxon>
        <taxon>Tracheophyta</taxon>
        <taxon>Spermatophyta</taxon>
        <taxon>Magnoliopsida</taxon>
        <taxon>eudicotyledons</taxon>
        <taxon>Gunneridae</taxon>
        <taxon>Pentapetalae</taxon>
        <taxon>rosids</taxon>
        <taxon>malvids</taxon>
        <taxon>Myrtales</taxon>
        <taxon>Lythraceae</taxon>
        <taxon>Punica</taxon>
    </lineage>
</organism>
<evidence type="ECO:0000313" key="3">
    <source>
        <dbReference type="Proteomes" id="UP000233551"/>
    </source>
</evidence>
<sequence>LEIGELGKPSPENPKILPDSDCLNSVEALIDHGEAQAVPRAISRVHSGPHRGIQGREPPPAAPWPSLTARSRQPLANGPRPSSFFCRPSPEAWPIQAQRPVQPSISSGRFLLRAGAPIRSDPTRLSGGFFIYREAPQLSRLDQS</sequence>
<protein>
    <submittedName>
        <fullName evidence="2">Uncharacterized protein</fullName>
    </submittedName>
</protein>
<name>A0A2I0IR23_PUNGR</name>
<accession>A0A2I0IR23</accession>